<dbReference type="PANTHER" id="PTHR16128">
    <property type="entry name" value="FAD/NAD(P)-BINDING OXIDOREDUCTASE FAMILY PROTEIN"/>
    <property type="match status" value="1"/>
</dbReference>
<evidence type="ECO:0000313" key="3">
    <source>
        <dbReference type="Proteomes" id="UP000318590"/>
    </source>
</evidence>
<evidence type="ECO:0000259" key="1">
    <source>
        <dbReference type="Pfam" id="PF01593"/>
    </source>
</evidence>
<evidence type="ECO:0000313" key="2">
    <source>
        <dbReference type="EMBL" id="TRD23336.1"/>
    </source>
</evidence>
<gene>
    <name evidence="2" type="ORF">FEV53_01910</name>
</gene>
<dbReference type="EMBL" id="VFSV01000002">
    <property type="protein sequence ID" value="TRD23336.1"/>
    <property type="molecule type" value="Genomic_DNA"/>
</dbReference>
<sequence>MSDDMNNIAVIGAGMAGLAAARHLADAGRQVVVFEKSRGTGGRLATRRRSEAMFDHGAPIAQGCSDFDATMCALSADRIGAGWRGSPGMSALLKPWVDGLDLRHEQQVTAVDHLRDGWHLTIADHGGAGPFDAVVIAIPAPQAQKLMPHPALEKVMMRPAWSLLAIWPELTLPKPSAPFEVIVDMSSHPNGTVGAIVAHCNEAFSRSHLEDTPDQICSLLVQRLQQLTGCTVMPRFAQAHRWRYARTTDPLGQPFIDAGYGCFIGGDWALGSHAGDAWRSGLALAEALTAGG</sequence>
<protein>
    <submittedName>
        <fullName evidence="2">FAD-dependent oxidoreductase</fullName>
    </submittedName>
</protein>
<dbReference type="OrthoDB" id="5792777at2"/>
<organism evidence="2 3">
    <name type="scientific">Palleronia caenipelagi</name>
    <dbReference type="NCBI Taxonomy" id="2489174"/>
    <lineage>
        <taxon>Bacteria</taxon>
        <taxon>Pseudomonadati</taxon>
        <taxon>Pseudomonadota</taxon>
        <taxon>Alphaproteobacteria</taxon>
        <taxon>Rhodobacterales</taxon>
        <taxon>Roseobacteraceae</taxon>
        <taxon>Palleronia</taxon>
    </lineage>
</organism>
<name>A0A547QAH7_9RHOB</name>
<dbReference type="InterPro" id="IPR002937">
    <property type="entry name" value="Amino_oxidase"/>
</dbReference>
<reference evidence="2 3" key="1">
    <citation type="submission" date="2019-06" db="EMBL/GenBank/DDBJ databases">
        <title>Paenimaribius caenipelagi gen. nov., sp. nov., isolated from a tidal flat.</title>
        <authorList>
            <person name="Yoon J.-H."/>
        </authorList>
    </citation>
    <scope>NUCLEOTIDE SEQUENCE [LARGE SCALE GENOMIC DNA]</scope>
    <source>
        <strain evidence="2 3">JBTF-M29</strain>
    </source>
</reference>
<dbReference type="AlphaFoldDB" id="A0A547QAH7"/>
<accession>A0A547QAH7</accession>
<dbReference type="InterPro" id="IPR036188">
    <property type="entry name" value="FAD/NAD-bd_sf"/>
</dbReference>
<dbReference type="Proteomes" id="UP000318590">
    <property type="component" value="Unassembled WGS sequence"/>
</dbReference>
<dbReference type="Pfam" id="PF01593">
    <property type="entry name" value="Amino_oxidase"/>
    <property type="match status" value="1"/>
</dbReference>
<feature type="domain" description="Amine oxidase" evidence="1">
    <location>
        <begin position="83"/>
        <end position="287"/>
    </location>
</feature>
<comment type="caution">
    <text evidence="2">The sequence shown here is derived from an EMBL/GenBank/DDBJ whole genome shotgun (WGS) entry which is preliminary data.</text>
</comment>
<dbReference type="SUPFAM" id="SSF51905">
    <property type="entry name" value="FAD/NAD(P)-binding domain"/>
    <property type="match status" value="1"/>
</dbReference>
<keyword evidence="3" id="KW-1185">Reference proteome</keyword>
<dbReference type="PANTHER" id="PTHR16128:SF5">
    <property type="entry name" value="FAD_NAD(P)-BINDING OXIDOREDUCTASE FAMILY PROTEIN"/>
    <property type="match status" value="1"/>
</dbReference>
<dbReference type="Gene3D" id="3.50.50.60">
    <property type="entry name" value="FAD/NAD(P)-binding domain"/>
    <property type="match status" value="1"/>
</dbReference>
<dbReference type="GO" id="GO:0016491">
    <property type="term" value="F:oxidoreductase activity"/>
    <property type="evidence" value="ECO:0007669"/>
    <property type="project" value="InterPro"/>
</dbReference>
<dbReference type="Pfam" id="PF13450">
    <property type="entry name" value="NAD_binding_8"/>
    <property type="match status" value="1"/>
</dbReference>
<dbReference type="PRINTS" id="PR00419">
    <property type="entry name" value="ADXRDTASE"/>
</dbReference>
<dbReference type="Gene3D" id="3.90.660.10">
    <property type="match status" value="1"/>
</dbReference>
<proteinExistence type="predicted"/>